<feature type="active site" evidence="3">
    <location>
        <position position="143"/>
    </location>
</feature>
<dbReference type="PANTHER" id="PTHR11240">
    <property type="entry name" value="RIBONUCLEASE T2"/>
    <property type="match status" value="1"/>
</dbReference>
<dbReference type="SUPFAM" id="SSF55895">
    <property type="entry name" value="Ribonuclease Rh-like"/>
    <property type="match status" value="1"/>
</dbReference>
<evidence type="ECO:0000256" key="2">
    <source>
        <dbReference type="ARBA" id="ARBA00023157"/>
    </source>
</evidence>
<protein>
    <submittedName>
        <fullName evidence="5">Uncharacterized protein</fullName>
    </submittedName>
</protein>
<evidence type="ECO:0000313" key="5">
    <source>
        <dbReference type="EMBL" id="KAL3389053.1"/>
    </source>
</evidence>
<dbReference type="InterPro" id="IPR036430">
    <property type="entry name" value="RNase_T2-like_sf"/>
</dbReference>
<dbReference type="EMBL" id="JBJJXI010000124">
    <property type="protein sequence ID" value="KAL3389053.1"/>
    <property type="molecule type" value="Genomic_DNA"/>
</dbReference>
<evidence type="ECO:0000256" key="4">
    <source>
        <dbReference type="RuleBase" id="RU004328"/>
    </source>
</evidence>
<accession>A0ABD2W852</accession>
<name>A0ABD2W852_9HYME</name>
<dbReference type="InterPro" id="IPR001568">
    <property type="entry name" value="RNase_T2-like"/>
</dbReference>
<evidence type="ECO:0000256" key="3">
    <source>
        <dbReference type="PIRSR" id="PIRSR633697-1"/>
    </source>
</evidence>
<feature type="active site" evidence="3">
    <location>
        <position position="83"/>
    </location>
</feature>
<reference evidence="5 6" key="1">
    <citation type="journal article" date="2024" name="bioRxiv">
        <title>A reference genome for Trichogramma kaykai: A tiny desert-dwelling parasitoid wasp with competing sex-ratio distorters.</title>
        <authorList>
            <person name="Culotta J."/>
            <person name="Lindsey A.R."/>
        </authorList>
    </citation>
    <scope>NUCLEOTIDE SEQUENCE [LARGE SCALE GENOMIC DNA]</scope>
    <source>
        <strain evidence="5 6">KSX58</strain>
    </source>
</reference>
<dbReference type="GO" id="GO:0006401">
    <property type="term" value="P:RNA catabolic process"/>
    <property type="evidence" value="ECO:0007669"/>
    <property type="project" value="UniProtKB-ARBA"/>
</dbReference>
<feature type="active site" evidence="3">
    <location>
        <position position="147"/>
    </location>
</feature>
<proteinExistence type="inferred from homology"/>
<dbReference type="Gene3D" id="3.90.730.10">
    <property type="entry name" value="Ribonuclease T2-like"/>
    <property type="match status" value="1"/>
</dbReference>
<dbReference type="InterPro" id="IPR018188">
    <property type="entry name" value="RNase_T2_His_AS_1"/>
</dbReference>
<evidence type="ECO:0000313" key="6">
    <source>
        <dbReference type="Proteomes" id="UP001627154"/>
    </source>
</evidence>
<dbReference type="InterPro" id="IPR033697">
    <property type="entry name" value="Ribonuclease_T2_eukaryotic"/>
</dbReference>
<gene>
    <name evidence="5" type="ORF">TKK_015993</name>
</gene>
<dbReference type="Proteomes" id="UP001627154">
    <property type="component" value="Unassembled WGS sequence"/>
</dbReference>
<dbReference type="PANTHER" id="PTHR11240:SF22">
    <property type="entry name" value="RIBONUCLEASE T2"/>
    <property type="match status" value="1"/>
</dbReference>
<evidence type="ECO:0000256" key="1">
    <source>
        <dbReference type="ARBA" id="ARBA00007469"/>
    </source>
</evidence>
<organism evidence="5 6">
    <name type="scientific">Trichogramma kaykai</name>
    <dbReference type="NCBI Taxonomy" id="54128"/>
    <lineage>
        <taxon>Eukaryota</taxon>
        <taxon>Metazoa</taxon>
        <taxon>Ecdysozoa</taxon>
        <taxon>Arthropoda</taxon>
        <taxon>Hexapoda</taxon>
        <taxon>Insecta</taxon>
        <taxon>Pterygota</taxon>
        <taxon>Neoptera</taxon>
        <taxon>Endopterygota</taxon>
        <taxon>Hymenoptera</taxon>
        <taxon>Apocrita</taxon>
        <taxon>Proctotrupomorpha</taxon>
        <taxon>Chalcidoidea</taxon>
        <taxon>Trichogrammatidae</taxon>
        <taxon>Trichogramma</taxon>
    </lineage>
</organism>
<dbReference type="CDD" id="cd01061">
    <property type="entry name" value="RNase_T2_euk"/>
    <property type="match status" value="1"/>
</dbReference>
<keyword evidence="6" id="KW-1185">Reference proteome</keyword>
<keyword evidence="2" id="KW-1015">Disulfide bond</keyword>
<comment type="similarity">
    <text evidence="1 4">Belongs to the RNase T2 family.</text>
</comment>
<dbReference type="AlphaFoldDB" id="A0ABD2W852"/>
<sequence length="276" mass="32375">MLQSDKDMDFEKDISKEAEMDTVPKKPPIEPETFYDYFMLTLNWPQTNCYLYQNKKLHQRIRAIEKNCSECNMPLDRYKWTIHGLWPSNNKLIWTPEAEGKILNCKKKRDAFNINADSPLANNLNTHLITFGRSENIALHLHEWNKHGTCVKDREDMNSQEKYFEKTIELFKKYDPSQYLKDTEIMPGQSYEFKKLRNVLKEFLHGAVPNITCVETVEGDQYLHEIRICLDKELLEPINCETPVNPAAPTLGVCDEKYHVIYPENKKPCPGRRSIS</sequence>
<comment type="caution">
    <text evidence="5">The sequence shown here is derived from an EMBL/GenBank/DDBJ whole genome shotgun (WGS) entry which is preliminary data.</text>
</comment>
<dbReference type="PROSITE" id="PS00530">
    <property type="entry name" value="RNASE_T2_1"/>
    <property type="match status" value="1"/>
</dbReference>
<dbReference type="Pfam" id="PF00445">
    <property type="entry name" value="Ribonuclease_T2"/>
    <property type="match status" value="1"/>
</dbReference>